<dbReference type="InterPro" id="IPR018062">
    <property type="entry name" value="HTH_AraC-typ_CS"/>
</dbReference>
<keyword evidence="1" id="KW-0805">Transcription regulation</keyword>
<proteinExistence type="predicted"/>
<dbReference type="Gene3D" id="2.60.120.280">
    <property type="entry name" value="Regulatory protein AraC"/>
    <property type="match status" value="1"/>
</dbReference>
<dbReference type="InterPro" id="IPR037923">
    <property type="entry name" value="HTH-like"/>
</dbReference>
<dbReference type="PROSITE" id="PS01124">
    <property type="entry name" value="HTH_ARAC_FAMILY_2"/>
    <property type="match status" value="1"/>
</dbReference>
<evidence type="ECO:0000313" key="6">
    <source>
        <dbReference type="Proteomes" id="UP000032552"/>
    </source>
</evidence>
<dbReference type="PANTHER" id="PTHR43280:SF28">
    <property type="entry name" value="HTH-TYPE TRANSCRIPTIONAL ACTIVATOR RHAS"/>
    <property type="match status" value="1"/>
</dbReference>
<name>A0A0C9PSU9_LACPA</name>
<dbReference type="InterPro" id="IPR003313">
    <property type="entry name" value="AraC-bd"/>
</dbReference>
<dbReference type="EMBL" id="BAYM01000390">
    <property type="protein sequence ID" value="GAN38036.1"/>
    <property type="molecule type" value="Genomic_DNA"/>
</dbReference>
<comment type="caution">
    <text evidence="5">The sequence shown here is derived from an EMBL/GenBank/DDBJ whole genome shotgun (WGS) entry which is preliminary data.</text>
</comment>
<accession>A0A0C9PSU9</accession>
<reference evidence="6" key="1">
    <citation type="submission" date="2014-05" db="EMBL/GenBank/DDBJ databases">
        <title>Whole genome sequencing of Lactobacillus casei NRIC0644.</title>
        <authorList>
            <person name="Atarashi H."/>
            <person name="Yoshida Y."/>
            <person name="Fujimura S."/>
            <person name="Tanaka N."/>
            <person name="Shiwa Y."/>
            <person name="Yoshikawa H."/>
            <person name="Okada S."/>
            <person name="Nakagawa J."/>
        </authorList>
    </citation>
    <scope>NUCLEOTIDE SEQUENCE [LARGE SCALE GENOMIC DNA]</scope>
    <source>
        <strain evidence="6">NRIC0644</strain>
    </source>
</reference>
<evidence type="ECO:0000259" key="4">
    <source>
        <dbReference type="PROSITE" id="PS01124"/>
    </source>
</evidence>
<feature type="domain" description="HTH araC/xylS-type" evidence="4">
    <location>
        <begin position="177"/>
        <end position="276"/>
    </location>
</feature>
<dbReference type="SUPFAM" id="SSF51215">
    <property type="entry name" value="Regulatory protein AraC"/>
    <property type="match status" value="1"/>
</dbReference>
<dbReference type="PROSITE" id="PS00041">
    <property type="entry name" value="HTH_ARAC_FAMILY_1"/>
    <property type="match status" value="1"/>
</dbReference>
<sequence>MGLRMFKENKWLRTDQFVSSELSVFEVGYEDVHPRAPYQYEQLDYYLLHFIVQGEGLFFINNEIHQLSRGQGFLIPPYTDNNYYPLVGNPWSYRWIGVRGSGAKAIFEKAGLGKTNFIYQHEDIRQMNQLFAAAYDYFSRDHLYGALGKFYEIVSALIDDYQQETRLGLSPNQQYVIDAVEILKSEYTDSTLRIDTVAERVKVERTYLYRIFMRYLGVSPKSYLIQLRINQAIELLRNTNDAIGDIAIKVGFSSYVQFAKAFQKARQMSPSAFRKAISNGELSPRKID</sequence>
<gene>
    <name evidence="5" type="ORF">LC0644_2625</name>
</gene>
<dbReference type="SMART" id="SM00342">
    <property type="entry name" value="HTH_ARAC"/>
    <property type="match status" value="1"/>
</dbReference>
<dbReference type="InterPro" id="IPR018060">
    <property type="entry name" value="HTH_AraC"/>
</dbReference>
<evidence type="ECO:0000313" key="5">
    <source>
        <dbReference type="EMBL" id="GAN38036.1"/>
    </source>
</evidence>
<evidence type="ECO:0000256" key="1">
    <source>
        <dbReference type="ARBA" id="ARBA00023015"/>
    </source>
</evidence>
<evidence type="ECO:0000256" key="3">
    <source>
        <dbReference type="ARBA" id="ARBA00023163"/>
    </source>
</evidence>
<organism evidence="5 6">
    <name type="scientific">Lacticaseibacillus paracasei NRIC 0644</name>
    <dbReference type="NCBI Taxonomy" id="1435038"/>
    <lineage>
        <taxon>Bacteria</taxon>
        <taxon>Bacillati</taxon>
        <taxon>Bacillota</taxon>
        <taxon>Bacilli</taxon>
        <taxon>Lactobacillales</taxon>
        <taxon>Lactobacillaceae</taxon>
        <taxon>Lacticaseibacillus</taxon>
    </lineage>
</organism>
<evidence type="ECO:0000256" key="2">
    <source>
        <dbReference type="ARBA" id="ARBA00023125"/>
    </source>
</evidence>
<keyword evidence="2" id="KW-0238">DNA-binding</keyword>
<dbReference type="InterPro" id="IPR009057">
    <property type="entry name" value="Homeodomain-like_sf"/>
</dbReference>
<keyword evidence="3" id="KW-0804">Transcription</keyword>
<dbReference type="PANTHER" id="PTHR43280">
    <property type="entry name" value="ARAC-FAMILY TRANSCRIPTIONAL REGULATOR"/>
    <property type="match status" value="1"/>
</dbReference>
<dbReference type="Gene3D" id="1.10.10.60">
    <property type="entry name" value="Homeodomain-like"/>
    <property type="match status" value="2"/>
</dbReference>
<dbReference type="AlphaFoldDB" id="A0A0C9PSU9"/>
<dbReference type="GO" id="GO:0043565">
    <property type="term" value="F:sequence-specific DNA binding"/>
    <property type="evidence" value="ECO:0007669"/>
    <property type="project" value="InterPro"/>
</dbReference>
<dbReference type="Proteomes" id="UP000032552">
    <property type="component" value="Unassembled WGS sequence"/>
</dbReference>
<dbReference type="Pfam" id="PF12833">
    <property type="entry name" value="HTH_18"/>
    <property type="match status" value="1"/>
</dbReference>
<dbReference type="Pfam" id="PF02311">
    <property type="entry name" value="AraC_binding"/>
    <property type="match status" value="1"/>
</dbReference>
<dbReference type="GO" id="GO:0003700">
    <property type="term" value="F:DNA-binding transcription factor activity"/>
    <property type="evidence" value="ECO:0007669"/>
    <property type="project" value="InterPro"/>
</dbReference>
<protein>
    <submittedName>
        <fullName evidence="5">AraC family transcriptional regulator</fullName>
    </submittedName>
</protein>
<dbReference type="CDD" id="cd06986">
    <property type="entry name" value="cupin_MmsR-like_N"/>
    <property type="match status" value="1"/>
</dbReference>
<dbReference type="SUPFAM" id="SSF46689">
    <property type="entry name" value="Homeodomain-like"/>
    <property type="match status" value="2"/>
</dbReference>